<evidence type="ECO:0000256" key="2">
    <source>
        <dbReference type="SAM" id="SignalP"/>
    </source>
</evidence>
<proteinExistence type="predicted"/>
<feature type="signal peptide" evidence="2">
    <location>
        <begin position="1"/>
        <end position="21"/>
    </location>
</feature>
<evidence type="ECO:0000256" key="1">
    <source>
        <dbReference type="SAM" id="MobiDB-lite"/>
    </source>
</evidence>
<evidence type="ECO:0000313" key="4">
    <source>
        <dbReference type="EMBL" id="MBB6217372.1"/>
    </source>
</evidence>
<sequence>MKKAIALTVCASFMFSSVALAADSVTLKQKGVDVVAAATSWTPEPAKPAPAPAAKPAAKPATTKTTQTPTATATTLKLGSKGSAVKDLQTKLNGKGYQLKADGVFGQLTLAAVKDYQSKNGLTVDGIVGAAMMEKLNAAAVATPTPAATPAPAPAPVATTGKTTIKIGRTQYAPHGTKSFADTVVVLAGDKIVGVSIDEYQFMAAATTKAVPNSDSDFGKNYADPAQVLGSKRANVASYSENMKTKGGATIAIDKNLDAVQAYAIGKTVAELEGILAKNTKEQMVDVVSGATLADTHGYLSSIVAAAKEAKANGSIELDAAALTGLKIGRTQYAPHGTKSFADTVVVLSGNQIVGVSIDEYQFMAAATTKAVPNSDSDFGKNYADPAQVLGSKRANVASYSENMKTKGGATIAIDKNLDAVQAYAIGKTVAVLEGTLSTKSKEEMVDVVSGATLADTHGYLSSIVAAAKTVQSAPAVDAVASASIVDNAAAFEQAIGKDGKWIICTLNDLTTDKNLVLEGEFRDKNLPENDLKRKIALYTQDDKKNVTARFTLTAPKLSIKSPNARIQSGTFKGDLYVYAANFQLVDAKVDGNVYFVTQEAKDTFTMDEKSSVTGNKILADVDVVATASLVHDGAAFEKAISKDGTWIVCPLRDLTIDKALVVEGEFRDKNLPENDFKRKIGLYTHNDPNDKKKATHSFTLTAPSITFKSPNSTLQYGTFVGNIFVQSNNFSLVNCEVKGNIYFATQEAMDTFTMDEKSSVSGVKELMK</sequence>
<comment type="caution">
    <text evidence="4">The sequence shown here is derived from an EMBL/GenBank/DDBJ whole genome shotgun (WGS) entry which is preliminary data.</text>
</comment>
<dbReference type="Gene3D" id="1.10.101.10">
    <property type="entry name" value="PGBD-like superfamily/PGBD"/>
    <property type="match status" value="1"/>
</dbReference>
<dbReference type="InterPro" id="IPR036366">
    <property type="entry name" value="PGBDSf"/>
</dbReference>
<feature type="compositionally biased region" description="Low complexity" evidence="1">
    <location>
        <begin position="54"/>
        <end position="75"/>
    </location>
</feature>
<dbReference type="SUPFAM" id="SSF47090">
    <property type="entry name" value="PGBD-like"/>
    <property type="match status" value="1"/>
</dbReference>
<keyword evidence="5" id="KW-1185">Reference proteome</keyword>
<feature type="region of interest" description="Disordered" evidence="1">
    <location>
        <begin position="43"/>
        <end position="75"/>
    </location>
</feature>
<gene>
    <name evidence="4" type="ORF">HNQ80_003491</name>
</gene>
<dbReference type="Pfam" id="PF01471">
    <property type="entry name" value="PG_binding_1"/>
    <property type="match status" value="1"/>
</dbReference>
<reference evidence="4 5" key="1">
    <citation type="submission" date="2020-08" db="EMBL/GenBank/DDBJ databases">
        <title>Genomic Encyclopedia of Type Strains, Phase IV (KMG-IV): sequencing the most valuable type-strain genomes for metagenomic binning, comparative biology and taxonomic classification.</title>
        <authorList>
            <person name="Goeker M."/>
        </authorList>
    </citation>
    <scope>NUCLEOTIDE SEQUENCE [LARGE SCALE GENOMIC DNA]</scope>
    <source>
        <strain evidence="4 5">DSM 103526</strain>
    </source>
</reference>
<keyword evidence="2" id="KW-0732">Signal</keyword>
<feature type="domain" description="Peptidoglycan binding-like" evidence="3">
    <location>
        <begin position="82"/>
        <end position="136"/>
    </location>
</feature>
<evidence type="ECO:0000313" key="5">
    <source>
        <dbReference type="Proteomes" id="UP000579281"/>
    </source>
</evidence>
<dbReference type="Gene3D" id="3.90.1010.20">
    <property type="match status" value="2"/>
</dbReference>
<dbReference type="InterPro" id="IPR036365">
    <property type="entry name" value="PGBD-like_sf"/>
</dbReference>
<protein>
    <submittedName>
        <fullName evidence="4">Peptidoglycan hydrolase-like protein with peptidoglycan-binding domain</fullName>
    </submittedName>
</protein>
<dbReference type="InterPro" id="IPR002477">
    <property type="entry name" value="Peptidoglycan-bd-like"/>
</dbReference>
<dbReference type="GO" id="GO:0016787">
    <property type="term" value="F:hydrolase activity"/>
    <property type="evidence" value="ECO:0007669"/>
    <property type="project" value="UniProtKB-KW"/>
</dbReference>
<organism evidence="4 5">
    <name type="scientific">Anaerosolibacter carboniphilus</name>
    <dbReference type="NCBI Taxonomy" id="1417629"/>
    <lineage>
        <taxon>Bacteria</taxon>
        <taxon>Bacillati</taxon>
        <taxon>Bacillota</taxon>
        <taxon>Clostridia</taxon>
        <taxon>Peptostreptococcales</taxon>
        <taxon>Thermotaleaceae</taxon>
        <taxon>Anaerosolibacter</taxon>
    </lineage>
</organism>
<keyword evidence="4" id="KW-0378">Hydrolase</keyword>
<feature type="chain" id="PRO_5032837847" evidence="2">
    <location>
        <begin position="22"/>
        <end position="769"/>
    </location>
</feature>
<accession>A0A841L2I6</accession>
<dbReference type="AlphaFoldDB" id="A0A841L2I6"/>
<dbReference type="Proteomes" id="UP000579281">
    <property type="component" value="Unassembled WGS sequence"/>
</dbReference>
<evidence type="ECO:0000259" key="3">
    <source>
        <dbReference type="Pfam" id="PF01471"/>
    </source>
</evidence>
<name>A0A841L2I6_9FIRM</name>
<dbReference type="EMBL" id="JACHEN010000023">
    <property type="protein sequence ID" value="MBB6217372.1"/>
    <property type="molecule type" value="Genomic_DNA"/>
</dbReference>
<dbReference type="RefSeq" id="WP_184311873.1">
    <property type="nucleotide sequence ID" value="NZ_JACHEN010000023.1"/>
</dbReference>